<feature type="site" description="Part of a proton relay during catalysis" evidence="12">
    <location>
        <position position="109"/>
    </location>
</feature>
<feature type="binding site" evidence="12">
    <location>
        <position position="206"/>
    </location>
    <ligand>
        <name>pyruvate</name>
        <dbReference type="ChEBI" id="CHEBI:15361"/>
    </ligand>
</feature>
<evidence type="ECO:0000256" key="12">
    <source>
        <dbReference type="HAMAP-Rule" id="MF_00418"/>
    </source>
</evidence>
<comment type="function">
    <text evidence="1 12">Catalyzes the condensation of (S)-aspartate-beta-semialdehyde [(S)-ASA] and pyruvate to 4-hydroxy-tetrahydrodipicolinate (HTPA).</text>
</comment>
<dbReference type="SMART" id="SM01130">
    <property type="entry name" value="DHDPS"/>
    <property type="match status" value="1"/>
</dbReference>
<evidence type="ECO:0000256" key="7">
    <source>
        <dbReference type="ARBA" id="ARBA00022915"/>
    </source>
</evidence>
<keyword evidence="8 12" id="KW-0457">Lysine biosynthesis</keyword>
<feature type="active site" description="Proton donor/acceptor" evidence="12">
    <location>
        <position position="135"/>
    </location>
</feature>
<dbReference type="InterPro" id="IPR005263">
    <property type="entry name" value="DapA"/>
</dbReference>
<dbReference type="HAMAP" id="MF_00418">
    <property type="entry name" value="DapA"/>
    <property type="match status" value="1"/>
</dbReference>
<dbReference type="RefSeq" id="WP_379687665.1">
    <property type="nucleotide sequence ID" value="NZ_JBHLYW010000022.1"/>
</dbReference>
<keyword evidence="10 12" id="KW-0704">Schiff base</keyword>
<evidence type="ECO:0000256" key="5">
    <source>
        <dbReference type="ARBA" id="ARBA00022490"/>
    </source>
</evidence>
<feature type="binding site" evidence="12">
    <location>
        <position position="47"/>
    </location>
    <ligand>
        <name>pyruvate</name>
        <dbReference type="ChEBI" id="CHEBI:15361"/>
    </ligand>
</feature>
<comment type="caution">
    <text evidence="12">Was originally thought to be a dihydrodipicolinate synthase (DHDPS), catalyzing the condensation of (S)-aspartate-beta-semialdehyde [(S)-ASA] and pyruvate to dihydrodipicolinate (DHDP). However, it was shown in E.coli that the product of the enzymatic reaction is not dihydrodipicolinate but in fact (4S)-4-hydroxy-2,3,4,5-tetrahydro-(2S)-dipicolinic acid (HTPA), and that the consecutive dehydration reaction leading to DHDP is not spontaneous but catalyzed by DapB.</text>
</comment>
<keyword evidence="5 12" id="KW-0963">Cytoplasm</keyword>
<keyword evidence="15" id="KW-1185">Reference proteome</keyword>
<protein>
    <recommendedName>
        <fullName evidence="4 12">4-hydroxy-tetrahydrodipicolinate synthase</fullName>
        <shortName evidence="12">HTPA synthase</shortName>
        <ecNumber evidence="4 12">4.3.3.7</ecNumber>
    </recommendedName>
</protein>
<comment type="subcellular location">
    <subcellularLocation>
        <location evidence="12">Cytoplasm</location>
    </subcellularLocation>
</comment>
<proteinExistence type="inferred from homology"/>
<dbReference type="PIRSF" id="PIRSF001365">
    <property type="entry name" value="DHDPS"/>
    <property type="match status" value="1"/>
</dbReference>
<dbReference type="PANTHER" id="PTHR12128:SF66">
    <property type="entry name" value="4-HYDROXY-2-OXOGLUTARATE ALDOLASE, MITOCHONDRIAL"/>
    <property type="match status" value="1"/>
</dbReference>
<accession>A0ABV6BWL5</accession>
<gene>
    <name evidence="12 14" type="primary">dapA</name>
    <name evidence="14" type="ORF">ACFFLS_22575</name>
</gene>
<sequence length="293" mass="31638">MQSLIGTGVALVTPFKKDFSVDIEALHRIVNFSIDGGVEYLVVMGTTAENATLSTTEKELVINTIVEVNKGRLPLVLGVGGNNTMQVVEELKTRDFSAFDAILSVSPYYNKPTQEGIYQHFKAIAEASPVPVILYNVPGRTSSNMLPSTVVRLANDFENVVAIKEAAGDMAQAMQIIKNAPKDFLVISGDDMLALPIVLAGGAGVISVIGQGFPKEFSEMIRLGLNKKVSDAFKTHYFLSDSIDMIFEQGNPAGIKQIFQALGIADNTVRLPLVSVDDSLAARLNEFVKNSIK</sequence>
<evidence type="ECO:0000313" key="15">
    <source>
        <dbReference type="Proteomes" id="UP001589734"/>
    </source>
</evidence>
<evidence type="ECO:0000256" key="4">
    <source>
        <dbReference type="ARBA" id="ARBA00012086"/>
    </source>
</evidence>
<dbReference type="EC" id="4.3.3.7" evidence="4 12"/>
<feature type="active site" description="Schiff-base intermediate with substrate" evidence="12">
    <location>
        <position position="164"/>
    </location>
</feature>
<dbReference type="EMBL" id="JBHLYW010000022">
    <property type="protein sequence ID" value="MFC0079851.1"/>
    <property type="molecule type" value="Genomic_DNA"/>
</dbReference>
<evidence type="ECO:0000313" key="14">
    <source>
        <dbReference type="EMBL" id="MFC0079851.1"/>
    </source>
</evidence>
<comment type="caution">
    <text evidence="14">The sequence shown here is derived from an EMBL/GenBank/DDBJ whole genome shotgun (WGS) entry which is preliminary data.</text>
</comment>
<keyword evidence="6 12" id="KW-0028">Amino-acid biosynthesis</keyword>
<dbReference type="Gene3D" id="3.20.20.70">
    <property type="entry name" value="Aldolase class I"/>
    <property type="match status" value="1"/>
</dbReference>
<dbReference type="SUPFAM" id="SSF51569">
    <property type="entry name" value="Aldolase"/>
    <property type="match status" value="1"/>
</dbReference>
<organism evidence="14 15">
    <name type="scientific">Flavobacterium procerum</name>
    <dbReference type="NCBI Taxonomy" id="1455569"/>
    <lineage>
        <taxon>Bacteria</taxon>
        <taxon>Pseudomonadati</taxon>
        <taxon>Bacteroidota</taxon>
        <taxon>Flavobacteriia</taxon>
        <taxon>Flavobacteriales</taxon>
        <taxon>Flavobacteriaceae</taxon>
        <taxon>Flavobacterium</taxon>
    </lineage>
</organism>
<comment type="pathway">
    <text evidence="2 12">Amino-acid biosynthesis; L-lysine biosynthesis via DAP pathway; (S)-tetrahydrodipicolinate from L-aspartate: step 3/4.</text>
</comment>
<dbReference type="PANTHER" id="PTHR12128">
    <property type="entry name" value="DIHYDRODIPICOLINATE SYNTHASE"/>
    <property type="match status" value="1"/>
</dbReference>
<evidence type="ECO:0000256" key="8">
    <source>
        <dbReference type="ARBA" id="ARBA00023154"/>
    </source>
</evidence>
<evidence type="ECO:0000256" key="13">
    <source>
        <dbReference type="PIRNR" id="PIRNR001365"/>
    </source>
</evidence>
<evidence type="ECO:0000256" key="6">
    <source>
        <dbReference type="ARBA" id="ARBA00022605"/>
    </source>
</evidence>
<evidence type="ECO:0000256" key="11">
    <source>
        <dbReference type="ARBA" id="ARBA00047836"/>
    </source>
</evidence>
<dbReference type="InterPro" id="IPR020625">
    <property type="entry name" value="Schiff_base-form_aldolases_AS"/>
</dbReference>
<dbReference type="InterPro" id="IPR013785">
    <property type="entry name" value="Aldolase_TIM"/>
</dbReference>
<evidence type="ECO:0000256" key="3">
    <source>
        <dbReference type="ARBA" id="ARBA00007592"/>
    </source>
</evidence>
<keyword evidence="9 12" id="KW-0456">Lyase</keyword>
<dbReference type="Pfam" id="PF00701">
    <property type="entry name" value="DHDPS"/>
    <property type="match status" value="1"/>
</dbReference>
<dbReference type="GO" id="GO:0008840">
    <property type="term" value="F:4-hydroxy-tetrahydrodipicolinate synthase activity"/>
    <property type="evidence" value="ECO:0007669"/>
    <property type="project" value="UniProtKB-EC"/>
</dbReference>
<evidence type="ECO:0000256" key="10">
    <source>
        <dbReference type="ARBA" id="ARBA00023270"/>
    </source>
</evidence>
<comment type="catalytic activity">
    <reaction evidence="11 12">
        <text>L-aspartate 4-semialdehyde + pyruvate = (2S,4S)-4-hydroxy-2,3,4,5-tetrahydrodipicolinate + H2O + H(+)</text>
        <dbReference type="Rhea" id="RHEA:34171"/>
        <dbReference type="ChEBI" id="CHEBI:15361"/>
        <dbReference type="ChEBI" id="CHEBI:15377"/>
        <dbReference type="ChEBI" id="CHEBI:15378"/>
        <dbReference type="ChEBI" id="CHEBI:67139"/>
        <dbReference type="ChEBI" id="CHEBI:537519"/>
        <dbReference type="EC" id="4.3.3.7"/>
    </reaction>
</comment>
<dbReference type="CDD" id="cd00950">
    <property type="entry name" value="DHDPS"/>
    <property type="match status" value="1"/>
</dbReference>
<dbReference type="InterPro" id="IPR002220">
    <property type="entry name" value="DapA-like"/>
</dbReference>
<reference evidence="14 15" key="1">
    <citation type="submission" date="2024-09" db="EMBL/GenBank/DDBJ databases">
        <authorList>
            <person name="Sun Q."/>
            <person name="Mori K."/>
        </authorList>
    </citation>
    <scope>NUCLEOTIDE SEQUENCE [LARGE SCALE GENOMIC DNA]</scope>
    <source>
        <strain evidence="14 15">CGMCC 1.12926</strain>
    </source>
</reference>
<dbReference type="Proteomes" id="UP001589734">
    <property type="component" value="Unassembled WGS sequence"/>
</dbReference>
<dbReference type="PRINTS" id="PR00146">
    <property type="entry name" value="DHPICSNTHASE"/>
</dbReference>
<keyword evidence="7 12" id="KW-0220">Diaminopimelate biosynthesis</keyword>
<comment type="subunit">
    <text evidence="12">Homotetramer; dimer of dimers.</text>
</comment>
<evidence type="ECO:0000256" key="2">
    <source>
        <dbReference type="ARBA" id="ARBA00005120"/>
    </source>
</evidence>
<feature type="site" description="Part of a proton relay during catalysis" evidence="12">
    <location>
        <position position="46"/>
    </location>
</feature>
<evidence type="ECO:0000256" key="1">
    <source>
        <dbReference type="ARBA" id="ARBA00003294"/>
    </source>
</evidence>
<dbReference type="PROSITE" id="PS00666">
    <property type="entry name" value="DHDPS_2"/>
    <property type="match status" value="1"/>
</dbReference>
<dbReference type="NCBIfam" id="TIGR00674">
    <property type="entry name" value="dapA"/>
    <property type="match status" value="1"/>
</dbReference>
<name>A0ABV6BWL5_9FLAO</name>
<comment type="similarity">
    <text evidence="3 12 13">Belongs to the DapA family.</text>
</comment>
<evidence type="ECO:0000256" key="9">
    <source>
        <dbReference type="ARBA" id="ARBA00023239"/>
    </source>
</evidence>